<evidence type="ECO:0000313" key="1">
    <source>
        <dbReference type="EMBL" id="PBK93115.1"/>
    </source>
</evidence>
<reference evidence="2" key="1">
    <citation type="journal article" date="2017" name="Nat. Ecol. Evol.">
        <title>Genome expansion and lineage-specific genetic innovations in the forest pathogenic fungi Armillaria.</title>
        <authorList>
            <person name="Sipos G."/>
            <person name="Prasanna A.N."/>
            <person name="Walter M.C."/>
            <person name="O'Connor E."/>
            <person name="Balint B."/>
            <person name="Krizsan K."/>
            <person name="Kiss B."/>
            <person name="Hess J."/>
            <person name="Varga T."/>
            <person name="Slot J."/>
            <person name="Riley R."/>
            <person name="Boka B."/>
            <person name="Rigling D."/>
            <person name="Barry K."/>
            <person name="Lee J."/>
            <person name="Mihaltcheva S."/>
            <person name="LaButti K."/>
            <person name="Lipzen A."/>
            <person name="Waldron R."/>
            <person name="Moloney N.M."/>
            <person name="Sperisen C."/>
            <person name="Kredics L."/>
            <person name="Vagvoelgyi C."/>
            <person name="Patrignani A."/>
            <person name="Fitzpatrick D."/>
            <person name="Nagy I."/>
            <person name="Doyle S."/>
            <person name="Anderson J.B."/>
            <person name="Grigoriev I.V."/>
            <person name="Gueldener U."/>
            <person name="Muensterkoetter M."/>
            <person name="Nagy L.G."/>
        </authorList>
    </citation>
    <scope>NUCLEOTIDE SEQUENCE [LARGE SCALE GENOMIC DNA]</scope>
    <source>
        <strain evidence="2">Ar21-2</strain>
    </source>
</reference>
<dbReference type="Proteomes" id="UP000217790">
    <property type="component" value="Unassembled WGS sequence"/>
</dbReference>
<name>A0A2H3DD23_ARMGA</name>
<evidence type="ECO:0000313" key="2">
    <source>
        <dbReference type="Proteomes" id="UP000217790"/>
    </source>
</evidence>
<dbReference type="InParanoid" id="A0A2H3DD23"/>
<organism evidence="1 2">
    <name type="scientific">Armillaria gallica</name>
    <name type="common">Bulbous honey fungus</name>
    <name type="synonym">Armillaria bulbosa</name>
    <dbReference type="NCBI Taxonomy" id="47427"/>
    <lineage>
        <taxon>Eukaryota</taxon>
        <taxon>Fungi</taxon>
        <taxon>Dikarya</taxon>
        <taxon>Basidiomycota</taxon>
        <taxon>Agaricomycotina</taxon>
        <taxon>Agaricomycetes</taxon>
        <taxon>Agaricomycetidae</taxon>
        <taxon>Agaricales</taxon>
        <taxon>Marasmiineae</taxon>
        <taxon>Physalacriaceae</taxon>
        <taxon>Armillaria</taxon>
    </lineage>
</organism>
<keyword evidence="2" id="KW-1185">Reference proteome</keyword>
<dbReference type="AlphaFoldDB" id="A0A2H3DD23"/>
<proteinExistence type="predicted"/>
<gene>
    <name evidence="1" type="ORF">ARMGADRAFT_147874</name>
</gene>
<protein>
    <submittedName>
        <fullName evidence="1">Uncharacterized protein</fullName>
    </submittedName>
</protein>
<sequence length="83" mass="9286">MPVKTRCSRVKICLRLAYADACYPSLVDGWPRCRCWLGASMPMSLISTAACSPFFGNGWPRRRCLTGVWVLPFCSSCAQVCYI</sequence>
<accession>A0A2H3DD23</accession>
<dbReference type="EMBL" id="KZ293657">
    <property type="protein sequence ID" value="PBK93115.1"/>
    <property type="molecule type" value="Genomic_DNA"/>
</dbReference>